<accession>A0A0R1DXL8</accession>
<organism evidence="1 2">
    <name type="scientific">Drosophila yakuba</name>
    <name type="common">Fruit fly</name>
    <dbReference type="NCBI Taxonomy" id="7245"/>
    <lineage>
        <taxon>Eukaryota</taxon>
        <taxon>Metazoa</taxon>
        <taxon>Ecdysozoa</taxon>
        <taxon>Arthropoda</taxon>
        <taxon>Hexapoda</taxon>
        <taxon>Insecta</taxon>
        <taxon>Pterygota</taxon>
        <taxon>Neoptera</taxon>
        <taxon>Endopterygota</taxon>
        <taxon>Diptera</taxon>
        <taxon>Brachycera</taxon>
        <taxon>Muscomorpha</taxon>
        <taxon>Ephydroidea</taxon>
        <taxon>Drosophilidae</taxon>
        <taxon>Drosophila</taxon>
        <taxon>Sophophora</taxon>
    </lineage>
</organism>
<reference evidence="1 2" key="2">
    <citation type="journal article" date="2007" name="PLoS Biol.">
        <title>Principles of genome evolution in the Drosophila melanogaster species group.</title>
        <authorList>
            <person name="Ranz J.M."/>
            <person name="Maurin D."/>
            <person name="Chan Y.S."/>
            <person name="von Grotthuss M."/>
            <person name="Hillier L.W."/>
            <person name="Roote J."/>
            <person name="Ashburner M."/>
            <person name="Bergman C.M."/>
        </authorList>
    </citation>
    <scope>NUCLEOTIDE SEQUENCE [LARGE SCALE GENOMIC DNA]</scope>
    <source>
        <strain evidence="2">Tai18E2 / Tucson 14021-0261.01</strain>
    </source>
</reference>
<protein>
    <submittedName>
        <fullName evidence="1">Uncharacterized protein</fullName>
    </submittedName>
</protein>
<keyword evidence="2" id="KW-1185">Reference proteome</keyword>
<evidence type="ECO:0000313" key="1">
    <source>
        <dbReference type="EMBL" id="KRK01832.1"/>
    </source>
</evidence>
<name>A0A0R1DXL8_DROYA</name>
<proteinExistence type="predicted"/>
<evidence type="ECO:0000313" key="2">
    <source>
        <dbReference type="Proteomes" id="UP000002282"/>
    </source>
</evidence>
<dbReference type="EMBL" id="CM000159">
    <property type="protein sequence ID" value="KRK01832.1"/>
    <property type="molecule type" value="Genomic_DNA"/>
</dbReference>
<reference evidence="1 2" key="1">
    <citation type="journal article" date="2007" name="Nature">
        <title>Evolution of genes and genomes on the Drosophila phylogeny.</title>
        <authorList>
            <consortium name="Drosophila 12 Genomes Consortium"/>
            <person name="Clark A.G."/>
            <person name="Eisen M.B."/>
            <person name="Smith D.R."/>
            <person name="Bergman C.M."/>
            <person name="Oliver B."/>
            <person name="Markow T.A."/>
            <person name="Kaufman T.C."/>
            <person name="Kellis M."/>
            <person name="Gelbart W."/>
            <person name="Iyer V.N."/>
            <person name="Pollard D.A."/>
            <person name="Sackton T.B."/>
            <person name="Larracuente A.M."/>
            <person name="Singh N.D."/>
            <person name="Abad J.P."/>
            <person name="Abt D.N."/>
            <person name="Adryan B."/>
            <person name="Aguade M."/>
            <person name="Akashi H."/>
            <person name="Anderson W.W."/>
            <person name="Aquadro C.F."/>
            <person name="Ardell D.H."/>
            <person name="Arguello R."/>
            <person name="Artieri C.G."/>
            <person name="Barbash D.A."/>
            <person name="Barker D."/>
            <person name="Barsanti P."/>
            <person name="Batterham P."/>
            <person name="Batzoglou S."/>
            <person name="Begun D."/>
            <person name="Bhutkar A."/>
            <person name="Blanco E."/>
            <person name="Bosak S.A."/>
            <person name="Bradley R.K."/>
            <person name="Brand A.D."/>
            <person name="Brent M.R."/>
            <person name="Brooks A.N."/>
            <person name="Brown R.H."/>
            <person name="Butlin R.K."/>
            <person name="Caggese C."/>
            <person name="Calvi B.R."/>
            <person name="Bernardo de Carvalho A."/>
            <person name="Caspi A."/>
            <person name="Castrezana S."/>
            <person name="Celniker S.E."/>
            <person name="Chang J.L."/>
            <person name="Chapple C."/>
            <person name="Chatterji S."/>
            <person name="Chinwalla A."/>
            <person name="Civetta A."/>
            <person name="Clifton S.W."/>
            <person name="Comeron J.M."/>
            <person name="Costello J.C."/>
            <person name="Coyne J.A."/>
            <person name="Daub J."/>
            <person name="David R.G."/>
            <person name="Delcher A.L."/>
            <person name="Delehaunty K."/>
            <person name="Do C.B."/>
            <person name="Ebling H."/>
            <person name="Edwards K."/>
            <person name="Eickbush T."/>
            <person name="Evans J.D."/>
            <person name="Filipski A."/>
            <person name="Findeiss S."/>
            <person name="Freyhult E."/>
            <person name="Fulton L."/>
            <person name="Fulton R."/>
            <person name="Garcia A.C."/>
            <person name="Gardiner A."/>
            <person name="Garfield D.A."/>
            <person name="Garvin B.E."/>
            <person name="Gibson G."/>
            <person name="Gilbert D."/>
            <person name="Gnerre S."/>
            <person name="Godfrey J."/>
            <person name="Good R."/>
            <person name="Gotea V."/>
            <person name="Gravely B."/>
            <person name="Greenberg A.J."/>
            <person name="Griffiths-Jones S."/>
            <person name="Gross S."/>
            <person name="Guigo R."/>
            <person name="Gustafson E.A."/>
            <person name="Haerty W."/>
            <person name="Hahn M.W."/>
            <person name="Halligan D.L."/>
            <person name="Halpern A.L."/>
            <person name="Halter G.M."/>
            <person name="Han M.V."/>
            <person name="Heger A."/>
            <person name="Hillier L."/>
            <person name="Hinrichs A.S."/>
            <person name="Holmes I."/>
            <person name="Hoskins R.A."/>
            <person name="Hubisz M.J."/>
            <person name="Hultmark D."/>
            <person name="Huntley M.A."/>
            <person name="Jaffe D.B."/>
            <person name="Jagadeeshan S."/>
            <person name="Jeck W.R."/>
            <person name="Johnson J."/>
            <person name="Jones C.D."/>
            <person name="Jordan W.C."/>
            <person name="Karpen G.H."/>
            <person name="Kataoka E."/>
            <person name="Keightley P.D."/>
            <person name="Kheradpour P."/>
            <person name="Kirkness E.F."/>
            <person name="Koerich L.B."/>
            <person name="Kristiansen K."/>
            <person name="Kudrna D."/>
            <person name="Kulathinal R.J."/>
            <person name="Kumar S."/>
            <person name="Kwok R."/>
            <person name="Lander E."/>
            <person name="Langley C.H."/>
            <person name="Lapoint R."/>
            <person name="Lazzaro B.P."/>
            <person name="Lee S.J."/>
            <person name="Levesque L."/>
            <person name="Li R."/>
            <person name="Lin C.F."/>
            <person name="Lin M.F."/>
            <person name="Lindblad-Toh K."/>
            <person name="Llopart A."/>
            <person name="Long M."/>
            <person name="Low L."/>
            <person name="Lozovsky E."/>
            <person name="Lu J."/>
            <person name="Luo M."/>
            <person name="Machado C.A."/>
            <person name="Makalowski W."/>
            <person name="Marzo M."/>
            <person name="Matsuda M."/>
            <person name="Matzkin L."/>
            <person name="McAllister B."/>
            <person name="McBride C.S."/>
            <person name="McKernan B."/>
            <person name="McKernan K."/>
            <person name="Mendez-Lago M."/>
            <person name="Minx P."/>
            <person name="Mollenhauer M.U."/>
            <person name="Montooth K."/>
            <person name="Mount S.M."/>
            <person name="Mu X."/>
            <person name="Myers E."/>
            <person name="Negre B."/>
            <person name="Newfeld S."/>
            <person name="Nielsen R."/>
            <person name="Noor M.A."/>
            <person name="O'Grady P."/>
            <person name="Pachter L."/>
            <person name="Papaceit M."/>
            <person name="Parisi M.J."/>
            <person name="Parisi M."/>
            <person name="Parts L."/>
            <person name="Pedersen J.S."/>
            <person name="Pesole G."/>
            <person name="Phillippy A.M."/>
            <person name="Ponting C.P."/>
            <person name="Pop M."/>
            <person name="Porcelli D."/>
            <person name="Powell J.R."/>
            <person name="Prohaska S."/>
            <person name="Pruitt K."/>
            <person name="Puig M."/>
            <person name="Quesneville H."/>
            <person name="Ram K.R."/>
            <person name="Rand D."/>
            <person name="Rasmussen M.D."/>
            <person name="Reed L.K."/>
            <person name="Reenan R."/>
            <person name="Reily A."/>
            <person name="Remington K.A."/>
            <person name="Rieger T.T."/>
            <person name="Ritchie M.G."/>
            <person name="Robin C."/>
            <person name="Rogers Y.H."/>
            <person name="Rohde C."/>
            <person name="Rozas J."/>
            <person name="Rubenfield M.J."/>
            <person name="Ruiz A."/>
            <person name="Russo S."/>
            <person name="Salzberg S.L."/>
            <person name="Sanchez-Gracia A."/>
            <person name="Saranga D.J."/>
            <person name="Sato H."/>
            <person name="Schaeffer S.W."/>
            <person name="Schatz M.C."/>
            <person name="Schlenke T."/>
            <person name="Schwartz R."/>
            <person name="Segarra C."/>
            <person name="Singh R.S."/>
            <person name="Sirot L."/>
            <person name="Sirota M."/>
            <person name="Sisneros N.B."/>
            <person name="Smith C.D."/>
            <person name="Smith T.F."/>
            <person name="Spieth J."/>
            <person name="Stage D.E."/>
            <person name="Stark A."/>
            <person name="Stephan W."/>
            <person name="Strausberg R.L."/>
            <person name="Strempel S."/>
            <person name="Sturgill D."/>
            <person name="Sutton G."/>
            <person name="Sutton G.G."/>
            <person name="Tao W."/>
            <person name="Teichmann S."/>
            <person name="Tobari Y.N."/>
            <person name="Tomimura Y."/>
            <person name="Tsolas J.M."/>
            <person name="Valente V.L."/>
            <person name="Venter E."/>
            <person name="Venter J.C."/>
            <person name="Vicario S."/>
            <person name="Vieira F.G."/>
            <person name="Vilella A.J."/>
            <person name="Villasante A."/>
            <person name="Walenz B."/>
            <person name="Wang J."/>
            <person name="Wasserman M."/>
            <person name="Watts T."/>
            <person name="Wilson D."/>
            <person name="Wilson R.K."/>
            <person name="Wing R.A."/>
            <person name="Wolfner M.F."/>
            <person name="Wong A."/>
            <person name="Wong G.K."/>
            <person name="Wu C.I."/>
            <person name="Wu G."/>
            <person name="Yamamoto D."/>
            <person name="Yang H.P."/>
            <person name="Yang S.P."/>
            <person name="Yorke J.A."/>
            <person name="Yoshida K."/>
            <person name="Zdobnov E."/>
            <person name="Zhang P."/>
            <person name="Zhang Y."/>
            <person name="Zimin A.V."/>
            <person name="Baldwin J."/>
            <person name="Abdouelleil A."/>
            <person name="Abdulkadir J."/>
            <person name="Abebe A."/>
            <person name="Abera B."/>
            <person name="Abreu J."/>
            <person name="Acer S.C."/>
            <person name="Aftuck L."/>
            <person name="Alexander A."/>
            <person name="An P."/>
            <person name="Anderson E."/>
            <person name="Anderson S."/>
            <person name="Arachi H."/>
            <person name="Azer M."/>
            <person name="Bachantsang P."/>
            <person name="Barry A."/>
            <person name="Bayul T."/>
            <person name="Berlin A."/>
            <person name="Bessette D."/>
            <person name="Bloom T."/>
            <person name="Blye J."/>
            <person name="Boguslavskiy L."/>
            <person name="Bonnet C."/>
            <person name="Boukhgalter B."/>
            <person name="Bourzgui I."/>
            <person name="Brown A."/>
            <person name="Cahill P."/>
            <person name="Channer S."/>
            <person name="Cheshatsang Y."/>
            <person name="Chuda L."/>
            <person name="Citroen M."/>
            <person name="Collymore A."/>
            <person name="Cooke P."/>
            <person name="Costello M."/>
            <person name="D'Aco K."/>
            <person name="Daza R."/>
            <person name="De Haan G."/>
            <person name="DeGray S."/>
            <person name="DeMaso C."/>
            <person name="Dhargay N."/>
            <person name="Dooley K."/>
            <person name="Dooley E."/>
            <person name="Doricent M."/>
            <person name="Dorje P."/>
            <person name="Dorjee K."/>
            <person name="Dupes A."/>
            <person name="Elong R."/>
            <person name="Falk J."/>
            <person name="Farina A."/>
            <person name="Faro S."/>
            <person name="Ferguson D."/>
            <person name="Fisher S."/>
            <person name="Foley C.D."/>
            <person name="Franke A."/>
            <person name="Friedrich D."/>
            <person name="Gadbois L."/>
            <person name="Gearin G."/>
            <person name="Gearin C.R."/>
            <person name="Giannoukos G."/>
            <person name="Goode T."/>
            <person name="Graham J."/>
            <person name="Grandbois E."/>
            <person name="Grewal S."/>
            <person name="Gyaltsen K."/>
            <person name="Hafez N."/>
            <person name="Hagos B."/>
            <person name="Hall J."/>
            <person name="Henson C."/>
            <person name="Hollinger A."/>
            <person name="Honan T."/>
            <person name="Huard M.D."/>
            <person name="Hughes L."/>
            <person name="Hurhula B."/>
            <person name="Husby M.E."/>
            <person name="Kamat A."/>
            <person name="Kanga B."/>
            <person name="Kashin S."/>
            <person name="Khazanovich D."/>
            <person name="Kisner P."/>
            <person name="Lance K."/>
            <person name="Lara M."/>
            <person name="Lee W."/>
            <person name="Lennon N."/>
            <person name="Letendre F."/>
            <person name="LeVine R."/>
            <person name="Lipovsky A."/>
            <person name="Liu X."/>
            <person name="Liu J."/>
            <person name="Liu S."/>
            <person name="Lokyitsang T."/>
            <person name="Lokyitsang Y."/>
            <person name="Lubonja R."/>
            <person name="Lui A."/>
            <person name="MacDonald P."/>
            <person name="Magnisalis V."/>
            <person name="Maru K."/>
            <person name="Matthews C."/>
            <person name="McCusker W."/>
            <person name="McDonough S."/>
            <person name="Mehta T."/>
            <person name="Meldrim J."/>
            <person name="Meneus L."/>
            <person name="Mihai O."/>
            <person name="Mihalev A."/>
            <person name="Mihova T."/>
            <person name="Mittelman R."/>
            <person name="Mlenga V."/>
            <person name="Montmayeur A."/>
            <person name="Mulrain L."/>
            <person name="Navidi A."/>
            <person name="Naylor J."/>
            <person name="Negash T."/>
            <person name="Nguyen T."/>
            <person name="Nguyen N."/>
            <person name="Nicol R."/>
            <person name="Norbu C."/>
            <person name="Norbu N."/>
            <person name="Novod N."/>
            <person name="O'Neill B."/>
            <person name="Osman S."/>
            <person name="Markiewicz E."/>
            <person name="Oyono O.L."/>
            <person name="Patti C."/>
            <person name="Phunkhang P."/>
            <person name="Pierre F."/>
            <person name="Priest M."/>
            <person name="Raghuraman S."/>
            <person name="Rege F."/>
            <person name="Reyes R."/>
            <person name="Rise C."/>
            <person name="Rogov P."/>
            <person name="Ross K."/>
            <person name="Ryan E."/>
            <person name="Settipalli S."/>
            <person name="Shea T."/>
            <person name="Sherpa N."/>
            <person name="Shi L."/>
            <person name="Shih D."/>
            <person name="Sparrow T."/>
            <person name="Spaulding J."/>
            <person name="Stalker J."/>
            <person name="Stange-Thomann N."/>
            <person name="Stavropoulos S."/>
            <person name="Stone C."/>
            <person name="Strader C."/>
            <person name="Tesfaye S."/>
            <person name="Thomson T."/>
            <person name="Thoulutsang Y."/>
            <person name="Thoulutsang D."/>
            <person name="Topham K."/>
            <person name="Topping I."/>
            <person name="Tsamla T."/>
            <person name="Vassiliev H."/>
            <person name="Vo A."/>
            <person name="Wangchuk T."/>
            <person name="Wangdi T."/>
            <person name="Weiand M."/>
            <person name="Wilkinson J."/>
            <person name="Wilson A."/>
            <person name="Yadav S."/>
            <person name="Young G."/>
            <person name="Yu Q."/>
            <person name="Zembek L."/>
            <person name="Zhong D."/>
            <person name="Zimmer A."/>
            <person name="Zwirko Z."/>
            <person name="Jaffe D.B."/>
            <person name="Alvarez P."/>
            <person name="Brockman W."/>
            <person name="Butler J."/>
            <person name="Chin C."/>
            <person name="Gnerre S."/>
            <person name="Grabherr M."/>
            <person name="Kleber M."/>
            <person name="Mauceli E."/>
            <person name="MacCallum I."/>
        </authorList>
    </citation>
    <scope>NUCLEOTIDE SEQUENCE [LARGE SCALE GENOMIC DNA]</scope>
    <source>
        <strain evidence="2">Tai18E2 / Tucson 14021-0261.01</strain>
    </source>
</reference>
<dbReference type="KEGG" id="dya:Dyak_GE27803"/>
<sequence>MVVKRVFQDPAAGATEIQLQLEGKQPTIQPTISSSVIPLPAPCSLLPAPRSQFPAPCSTI</sequence>
<dbReference type="AlphaFoldDB" id="A0A0R1DXL8"/>
<gene>
    <name evidence="1" type="primary">Dyak\GE27803</name>
    <name evidence="1" type="synonym">GE27803</name>
    <name evidence="1" type="ORF">Dyak_GE27803</name>
</gene>
<dbReference type="Proteomes" id="UP000002282">
    <property type="component" value="Chromosome 3L"/>
</dbReference>